<name>T0MFH4_9MICR</name>
<accession>T0MFH4</accession>
<protein>
    <submittedName>
        <fullName evidence="5">Acyl-thioesterase ii</fullName>
    </submittedName>
</protein>
<dbReference type="InterPro" id="IPR003703">
    <property type="entry name" value="Acyl_CoA_thio"/>
</dbReference>
<dbReference type="GO" id="GO:0005782">
    <property type="term" value="C:peroxisomal matrix"/>
    <property type="evidence" value="ECO:0007669"/>
    <property type="project" value="TreeGrafter"/>
</dbReference>
<dbReference type="SUPFAM" id="SSF54637">
    <property type="entry name" value="Thioesterase/thiol ester dehydrase-isomerase"/>
    <property type="match status" value="2"/>
</dbReference>
<dbReference type="EMBL" id="KE647082">
    <property type="protein sequence ID" value="EQB61821.1"/>
    <property type="molecule type" value="Genomic_DNA"/>
</dbReference>
<gene>
    <name evidence="5" type="ORF">NAPIS_ORF00610</name>
</gene>
<dbReference type="OrthoDB" id="68328at2759"/>
<dbReference type="Proteomes" id="UP000053780">
    <property type="component" value="Unassembled WGS sequence"/>
</dbReference>
<sequence length="280" mass="31915">MEFLNLKQNGKNKFIGTNLWSPFKGYATFGGQLAAQSLCAGLLTISSDSLPSILHTLFINPGDPNKPIEYEVEILKNGNSIQMRNIIGRQDGILIVQTCISCSKKEITLKEILYDVKIYKDNFISLMKYIDLHFEENNELRKKQIEFIKENLGVLNNSFYIEVGEFRDNTRQIKITFLNDLKDNNQFSMFVTLLSDLLVVESALLSLNLKLFSKELHKISSIDHNLYFVSCELPKDKTIYYILECSSVKESKANIMGKICTSDGKLICTTSQQALVRLKK</sequence>
<evidence type="ECO:0000313" key="5">
    <source>
        <dbReference type="EMBL" id="EQB61821.1"/>
    </source>
</evidence>
<reference evidence="5 6" key="1">
    <citation type="journal article" date="2013" name="BMC Genomics">
        <title>Genome sequencing and comparative genomics of honey bee microsporidia, Nosema apis reveal novel insights into host-parasite interactions.</title>
        <authorList>
            <person name="Chen Yp."/>
            <person name="Pettis J.S."/>
            <person name="Zhao Y."/>
            <person name="Liu X."/>
            <person name="Tallon L.J."/>
            <person name="Sadzewicz L.D."/>
            <person name="Li R."/>
            <person name="Zheng H."/>
            <person name="Huang S."/>
            <person name="Zhang X."/>
            <person name="Hamilton M.C."/>
            <person name="Pernal S.F."/>
            <person name="Melathopoulos A.P."/>
            <person name="Yan X."/>
            <person name="Evans J.D."/>
        </authorList>
    </citation>
    <scope>NUCLEOTIDE SEQUENCE [LARGE SCALE GENOMIC DNA]</scope>
    <source>
        <strain evidence="5 6">BRL 01</strain>
    </source>
</reference>
<comment type="similarity">
    <text evidence="1">Belongs to the C/M/P thioester hydrolase family.</text>
</comment>
<evidence type="ECO:0000259" key="3">
    <source>
        <dbReference type="Pfam" id="PF02551"/>
    </source>
</evidence>
<evidence type="ECO:0000256" key="1">
    <source>
        <dbReference type="ARBA" id="ARBA00006538"/>
    </source>
</evidence>
<evidence type="ECO:0000313" key="6">
    <source>
        <dbReference type="Proteomes" id="UP000053780"/>
    </source>
</evidence>
<dbReference type="GO" id="GO:0047617">
    <property type="term" value="F:fatty acyl-CoA hydrolase activity"/>
    <property type="evidence" value="ECO:0007669"/>
    <property type="project" value="InterPro"/>
</dbReference>
<keyword evidence="6" id="KW-1185">Reference proteome</keyword>
<dbReference type="Gene3D" id="2.40.160.210">
    <property type="entry name" value="Acyl-CoA thioesterase, double hotdog domain"/>
    <property type="match status" value="1"/>
</dbReference>
<dbReference type="HOGENOM" id="CLU_963455_0_0_1"/>
<proteinExistence type="inferred from homology"/>
<dbReference type="AlphaFoldDB" id="T0MFH4"/>
<dbReference type="InterPro" id="IPR025652">
    <property type="entry name" value="TesB_C"/>
</dbReference>
<dbReference type="InterPro" id="IPR042171">
    <property type="entry name" value="Acyl-CoA_hotdog"/>
</dbReference>
<dbReference type="InterPro" id="IPR029069">
    <property type="entry name" value="HotDog_dom_sf"/>
</dbReference>
<feature type="domain" description="Acyl-CoA thioesterase-like N-terminal HotDog" evidence="4">
    <location>
        <begin position="25"/>
        <end position="100"/>
    </location>
</feature>
<dbReference type="VEuPathDB" id="MicrosporidiaDB:NAPIS_ORF00610"/>
<evidence type="ECO:0000259" key="4">
    <source>
        <dbReference type="Pfam" id="PF13622"/>
    </source>
</evidence>
<organism evidence="5 6">
    <name type="scientific">Vairimorpha apis BRL 01</name>
    <dbReference type="NCBI Taxonomy" id="1037528"/>
    <lineage>
        <taxon>Eukaryota</taxon>
        <taxon>Fungi</taxon>
        <taxon>Fungi incertae sedis</taxon>
        <taxon>Microsporidia</taxon>
        <taxon>Nosematidae</taxon>
        <taxon>Vairimorpha</taxon>
    </lineage>
</organism>
<dbReference type="Pfam" id="PF13622">
    <property type="entry name" value="4HBT_3"/>
    <property type="match status" value="1"/>
</dbReference>
<dbReference type="PANTHER" id="PTHR11066">
    <property type="entry name" value="ACYL-COA THIOESTERASE"/>
    <property type="match status" value="1"/>
</dbReference>
<evidence type="ECO:0000256" key="2">
    <source>
        <dbReference type="ARBA" id="ARBA00022801"/>
    </source>
</evidence>
<dbReference type="Pfam" id="PF02551">
    <property type="entry name" value="Acyl_CoA_thio"/>
    <property type="match status" value="1"/>
</dbReference>
<keyword evidence="2" id="KW-0378">Hydrolase</keyword>
<dbReference type="GO" id="GO:0006637">
    <property type="term" value="P:acyl-CoA metabolic process"/>
    <property type="evidence" value="ECO:0007669"/>
    <property type="project" value="InterPro"/>
</dbReference>
<dbReference type="GO" id="GO:0009062">
    <property type="term" value="P:fatty acid catabolic process"/>
    <property type="evidence" value="ECO:0007669"/>
    <property type="project" value="TreeGrafter"/>
</dbReference>
<dbReference type="CDD" id="cd03445">
    <property type="entry name" value="Thioesterase_II_repeat2"/>
    <property type="match status" value="1"/>
</dbReference>
<dbReference type="PANTHER" id="PTHR11066:SF34">
    <property type="entry name" value="ACYL-COENZYME A THIOESTERASE 8"/>
    <property type="match status" value="1"/>
</dbReference>
<dbReference type="InterPro" id="IPR049449">
    <property type="entry name" value="TesB_ACOT8-like_N"/>
</dbReference>
<feature type="domain" description="Acyl-CoA thioesterase 2 C-terminal" evidence="3">
    <location>
        <begin position="188"/>
        <end position="273"/>
    </location>
</feature>